<reference evidence="3 4" key="1">
    <citation type="submission" date="2023-02" db="EMBL/GenBank/DDBJ databases">
        <title>LHISI_Scaffold_Assembly.</title>
        <authorList>
            <person name="Stuart O.P."/>
            <person name="Cleave R."/>
            <person name="Magrath M.J.L."/>
            <person name="Mikheyev A.S."/>
        </authorList>
    </citation>
    <scope>NUCLEOTIDE SEQUENCE [LARGE SCALE GENOMIC DNA]</scope>
    <source>
        <strain evidence="3">Daus_M_001</strain>
        <tissue evidence="3">Leg muscle</tissue>
    </source>
</reference>
<evidence type="ECO:0000313" key="4">
    <source>
        <dbReference type="Proteomes" id="UP001159363"/>
    </source>
</evidence>
<evidence type="ECO:0000313" key="3">
    <source>
        <dbReference type="EMBL" id="KAJ8869937.1"/>
    </source>
</evidence>
<protein>
    <recommendedName>
        <fullName evidence="2">PiggyBac transposable element-derived protein domain-containing protein</fullName>
    </recommendedName>
</protein>
<dbReference type="PANTHER" id="PTHR46599:SF3">
    <property type="entry name" value="PIGGYBAC TRANSPOSABLE ELEMENT-DERIVED PROTEIN 4"/>
    <property type="match status" value="1"/>
</dbReference>
<dbReference type="Proteomes" id="UP001159363">
    <property type="component" value="Chromosome 12"/>
</dbReference>
<evidence type="ECO:0000256" key="1">
    <source>
        <dbReference type="SAM" id="MobiDB-lite"/>
    </source>
</evidence>
<feature type="domain" description="PiggyBac transposable element-derived protein" evidence="2">
    <location>
        <begin position="20"/>
        <end position="119"/>
    </location>
</feature>
<gene>
    <name evidence="3" type="ORF">PR048_028948</name>
</gene>
<feature type="region of interest" description="Disordered" evidence="1">
    <location>
        <begin position="120"/>
        <end position="147"/>
    </location>
</feature>
<dbReference type="InterPro" id="IPR029526">
    <property type="entry name" value="PGBD"/>
</dbReference>
<comment type="caution">
    <text evidence="3">The sequence shown here is derived from an EMBL/GenBank/DDBJ whole genome shotgun (WGS) entry which is preliminary data.</text>
</comment>
<organism evidence="3 4">
    <name type="scientific">Dryococelus australis</name>
    <dbReference type="NCBI Taxonomy" id="614101"/>
    <lineage>
        <taxon>Eukaryota</taxon>
        <taxon>Metazoa</taxon>
        <taxon>Ecdysozoa</taxon>
        <taxon>Arthropoda</taxon>
        <taxon>Hexapoda</taxon>
        <taxon>Insecta</taxon>
        <taxon>Pterygota</taxon>
        <taxon>Neoptera</taxon>
        <taxon>Polyneoptera</taxon>
        <taxon>Phasmatodea</taxon>
        <taxon>Verophasmatodea</taxon>
        <taxon>Anareolatae</taxon>
        <taxon>Phasmatidae</taxon>
        <taxon>Eurycanthinae</taxon>
        <taxon>Dryococelus</taxon>
    </lineage>
</organism>
<name>A0ABQ9GEM0_9NEOP</name>
<sequence length="182" mass="20591">MIPSQERTGKKKLQLQLFLIFNKLVSNSQELYTIGAHACVDEALIPFRGRCRFRMYIPNKPVKYGIKLMCLTDVHNSSLLNSYIYVGKHSDGMTLSDEERKFNKPTKSVLRLAAPISGQVGQRTKKEKTHYAGTSKEKKKNKREVPKQILPGETREVGSSTHVFADDMTLLSHVPKNLKLGC</sequence>
<keyword evidence="4" id="KW-1185">Reference proteome</keyword>
<dbReference type="EMBL" id="JARBHB010000013">
    <property type="protein sequence ID" value="KAJ8869937.1"/>
    <property type="molecule type" value="Genomic_DNA"/>
</dbReference>
<accession>A0ABQ9GEM0</accession>
<evidence type="ECO:0000259" key="2">
    <source>
        <dbReference type="Pfam" id="PF13843"/>
    </source>
</evidence>
<proteinExistence type="predicted"/>
<dbReference type="PANTHER" id="PTHR46599">
    <property type="entry name" value="PIGGYBAC TRANSPOSABLE ELEMENT-DERIVED PROTEIN 4"/>
    <property type="match status" value="1"/>
</dbReference>
<dbReference type="Pfam" id="PF13843">
    <property type="entry name" value="DDE_Tnp_1_7"/>
    <property type="match status" value="1"/>
</dbReference>